<keyword evidence="2" id="KW-0732">Signal</keyword>
<evidence type="ECO:0008006" key="5">
    <source>
        <dbReference type="Google" id="ProtNLM"/>
    </source>
</evidence>
<feature type="chain" id="PRO_5003471927" description="RxLR effector protein" evidence="2">
    <location>
        <begin position="24"/>
        <end position="73"/>
    </location>
</feature>
<proteinExistence type="predicted"/>
<organism evidence="3 4">
    <name type="scientific">Phytophthora sojae (strain P6497)</name>
    <name type="common">Soybean stem and root rot agent</name>
    <name type="synonym">Phytophthora megasperma f. sp. glycines</name>
    <dbReference type="NCBI Taxonomy" id="1094619"/>
    <lineage>
        <taxon>Eukaryota</taxon>
        <taxon>Sar</taxon>
        <taxon>Stramenopiles</taxon>
        <taxon>Oomycota</taxon>
        <taxon>Peronosporomycetes</taxon>
        <taxon>Peronosporales</taxon>
        <taxon>Peronosporaceae</taxon>
        <taxon>Phytophthora</taxon>
    </lineage>
</organism>
<dbReference type="AlphaFoldDB" id="G4Z631"/>
<evidence type="ECO:0000313" key="3">
    <source>
        <dbReference type="EMBL" id="EGZ20952.1"/>
    </source>
</evidence>
<dbReference type="InParanoid" id="G4Z631"/>
<dbReference type="GeneID" id="20657085"/>
<evidence type="ECO:0000256" key="2">
    <source>
        <dbReference type="SAM" id="SignalP"/>
    </source>
</evidence>
<gene>
    <name evidence="3" type="ORF">PHYSODRAFT_494593</name>
</gene>
<reference evidence="3 4" key="1">
    <citation type="journal article" date="2006" name="Science">
        <title>Phytophthora genome sequences uncover evolutionary origins and mechanisms of pathogenesis.</title>
        <authorList>
            <person name="Tyler B.M."/>
            <person name="Tripathy S."/>
            <person name="Zhang X."/>
            <person name="Dehal P."/>
            <person name="Jiang R.H."/>
            <person name="Aerts A."/>
            <person name="Arredondo F.D."/>
            <person name="Baxter L."/>
            <person name="Bensasson D."/>
            <person name="Beynon J.L."/>
            <person name="Chapman J."/>
            <person name="Damasceno C.M."/>
            <person name="Dorrance A.E."/>
            <person name="Dou D."/>
            <person name="Dickerman A.W."/>
            <person name="Dubchak I.L."/>
            <person name="Garbelotto M."/>
            <person name="Gijzen M."/>
            <person name="Gordon S.G."/>
            <person name="Govers F."/>
            <person name="Grunwald N.J."/>
            <person name="Huang W."/>
            <person name="Ivors K.L."/>
            <person name="Jones R.W."/>
            <person name="Kamoun S."/>
            <person name="Krampis K."/>
            <person name="Lamour K.H."/>
            <person name="Lee M.K."/>
            <person name="McDonald W.H."/>
            <person name="Medina M."/>
            <person name="Meijer H.J."/>
            <person name="Nordberg E.K."/>
            <person name="Maclean D.J."/>
            <person name="Ospina-Giraldo M.D."/>
            <person name="Morris P.F."/>
            <person name="Phuntumart V."/>
            <person name="Putnam N.H."/>
            <person name="Rash S."/>
            <person name="Rose J.K."/>
            <person name="Sakihama Y."/>
            <person name="Salamov A.A."/>
            <person name="Savidor A."/>
            <person name="Scheuring C.F."/>
            <person name="Smith B.M."/>
            <person name="Sobral B.W."/>
            <person name="Terry A."/>
            <person name="Torto-Alalibo T.A."/>
            <person name="Win J."/>
            <person name="Xu Z."/>
            <person name="Zhang H."/>
            <person name="Grigoriev I.V."/>
            <person name="Rokhsar D.S."/>
            <person name="Boore J.L."/>
        </authorList>
    </citation>
    <scope>NUCLEOTIDE SEQUENCE [LARGE SCALE GENOMIC DNA]</scope>
    <source>
        <strain evidence="3 4">P6497</strain>
    </source>
</reference>
<name>G4Z631_PHYSP</name>
<dbReference type="KEGG" id="psoj:PHYSODRAFT_494593"/>
<accession>G4Z631</accession>
<dbReference type="EMBL" id="JH159153">
    <property type="protein sequence ID" value="EGZ20952.1"/>
    <property type="molecule type" value="Genomic_DNA"/>
</dbReference>
<feature type="region of interest" description="Disordered" evidence="1">
    <location>
        <begin position="29"/>
        <end position="60"/>
    </location>
</feature>
<dbReference type="Proteomes" id="UP000002640">
    <property type="component" value="Unassembled WGS sequence"/>
</dbReference>
<evidence type="ECO:0000256" key="1">
    <source>
        <dbReference type="SAM" id="MobiDB-lite"/>
    </source>
</evidence>
<sequence>MHRKCVVPLLCVALLANCGVVLALDQAGGGAPRLRSLTADTEANDNDDGERAGLPKVSNRPERCVQDFASWRG</sequence>
<keyword evidence="4" id="KW-1185">Reference proteome</keyword>
<evidence type="ECO:0000313" key="4">
    <source>
        <dbReference type="Proteomes" id="UP000002640"/>
    </source>
</evidence>
<protein>
    <recommendedName>
        <fullName evidence="5">RxLR effector protein</fullName>
    </recommendedName>
</protein>
<feature type="signal peptide" evidence="2">
    <location>
        <begin position="1"/>
        <end position="23"/>
    </location>
</feature>
<dbReference type="RefSeq" id="XP_009523669.1">
    <property type="nucleotide sequence ID" value="XM_009525374.1"/>
</dbReference>
<feature type="compositionally biased region" description="Basic and acidic residues" evidence="1">
    <location>
        <begin position="49"/>
        <end position="60"/>
    </location>
</feature>